<dbReference type="AlphaFoldDB" id="A0A6G1X5Y4"/>
<keyword evidence="2" id="KW-1185">Reference proteome</keyword>
<protein>
    <submittedName>
        <fullName evidence="1">Stage VI sporulation protein F</fullName>
    </submittedName>
</protein>
<evidence type="ECO:0000313" key="2">
    <source>
        <dbReference type="Proteomes" id="UP000480185"/>
    </source>
</evidence>
<dbReference type="EMBL" id="WJNH01000005">
    <property type="protein sequence ID" value="MRG86413.1"/>
    <property type="molecule type" value="Genomic_DNA"/>
</dbReference>
<gene>
    <name evidence="1" type="ORF">GH754_08730</name>
</gene>
<organism evidence="1 2">
    <name type="scientific">Salinibacillus xinjiangensis</name>
    <dbReference type="NCBI Taxonomy" id="1229268"/>
    <lineage>
        <taxon>Bacteria</taxon>
        <taxon>Bacillati</taxon>
        <taxon>Bacillota</taxon>
        <taxon>Bacilli</taxon>
        <taxon>Bacillales</taxon>
        <taxon>Bacillaceae</taxon>
        <taxon>Salinibacillus</taxon>
    </lineage>
</organism>
<dbReference type="RefSeq" id="WP_323741932.1">
    <property type="nucleotide sequence ID" value="NZ_WJNH01000005.1"/>
</dbReference>
<comment type="caution">
    <text evidence="1">The sequence shown here is derived from an EMBL/GenBank/DDBJ whole genome shotgun (WGS) entry which is preliminary data.</text>
</comment>
<sequence>MGKDSQNNLFGHIENNANISSNEILKVADSVKNADFSDEKTVRKLVRKLSKMANKPLPKAKEDQIVNMITKQNMPMDMNTLQKMLKK</sequence>
<accession>A0A6G1X5Y4</accession>
<dbReference type="Pfam" id="PF14069">
    <property type="entry name" value="SpoVIF"/>
    <property type="match status" value="1"/>
</dbReference>
<evidence type="ECO:0000313" key="1">
    <source>
        <dbReference type="EMBL" id="MRG86413.1"/>
    </source>
</evidence>
<name>A0A6G1X5Y4_9BACI</name>
<dbReference type="InterPro" id="IPR025942">
    <property type="entry name" value="SpoVIF"/>
</dbReference>
<dbReference type="Proteomes" id="UP000480185">
    <property type="component" value="Unassembled WGS sequence"/>
</dbReference>
<proteinExistence type="predicted"/>
<reference evidence="1 2" key="1">
    <citation type="submission" date="2019-11" db="EMBL/GenBank/DDBJ databases">
        <authorList>
            <person name="Li J."/>
        </authorList>
    </citation>
    <scope>NUCLEOTIDE SEQUENCE [LARGE SCALE GENOMIC DNA]</scope>
    <source>
        <strain evidence="1 2">J4</strain>
    </source>
</reference>